<evidence type="ECO:0000313" key="1">
    <source>
        <dbReference type="EMBL" id="SJL17456.1"/>
    </source>
</evidence>
<name>A0A284S905_ARMOS</name>
<accession>A0A284S905</accession>
<dbReference type="Proteomes" id="UP000219338">
    <property type="component" value="Unassembled WGS sequence"/>
</dbReference>
<evidence type="ECO:0000313" key="2">
    <source>
        <dbReference type="Proteomes" id="UP000219338"/>
    </source>
</evidence>
<dbReference type="AlphaFoldDB" id="A0A284S905"/>
<proteinExistence type="predicted"/>
<dbReference type="EMBL" id="FUEG01000044">
    <property type="protein sequence ID" value="SJL17456.1"/>
    <property type="molecule type" value="Genomic_DNA"/>
</dbReference>
<protein>
    <submittedName>
        <fullName evidence="1">Uncharacterized protein</fullName>
    </submittedName>
</protein>
<keyword evidence="2" id="KW-1185">Reference proteome</keyword>
<sequence length="390" mass="43731">MLNQRALSWPYLKRDVGLDADTRIRATHSLLWMRESGTGAAMQTESGFGIYITADERFGSFTQGLLSSSTFTQGMLRNRHRCWISTGSYRLLLSYPFASTLSLWTSIGPEPAFHERASELAALFGVLRYSDCQSQYTNKQIFHGCKDDAETGLFFPLPLLSLRQCFISLTAALPNRLLLPLKEDREPGIRCYRRCCRERLLRRLDRRIIPIVVVIFISTSAAAEGLEAAIPTPTPHFSRTWVWSHNYDYGCVPELHHGALSASLKAPLTQGSRLTWSSSLWRSLHISLLSAAVPLGASFSGYITYGMSLLNDLSNNDRTLAILRMKQESSKPVGCNKLTWDGAKSILKDGRLEGRHQFLCVDTEHMAFRAGDCQWSGISEVGSTLRSWLP</sequence>
<gene>
    <name evidence="1" type="ORF">ARMOST_21006</name>
</gene>
<reference evidence="2" key="1">
    <citation type="journal article" date="2017" name="Nat. Ecol. Evol.">
        <title>Genome expansion and lineage-specific genetic innovations in the forest pathogenic fungi Armillaria.</title>
        <authorList>
            <person name="Sipos G."/>
            <person name="Prasanna A.N."/>
            <person name="Walter M.C."/>
            <person name="O'Connor E."/>
            <person name="Balint B."/>
            <person name="Krizsan K."/>
            <person name="Kiss B."/>
            <person name="Hess J."/>
            <person name="Varga T."/>
            <person name="Slot J."/>
            <person name="Riley R."/>
            <person name="Boka B."/>
            <person name="Rigling D."/>
            <person name="Barry K."/>
            <person name="Lee J."/>
            <person name="Mihaltcheva S."/>
            <person name="LaButti K."/>
            <person name="Lipzen A."/>
            <person name="Waldron R."/>
            <person name="Moloney N.M."/>
            <person name="Sperisen C."/>
            <person name="Kredics L."/>
            <person name="Vagvoelgyi C."/>
            <person name="Patrignani A."/>
            <person name="Fitzpatrick D."/>
            <person name="Nagy I."/>
            <person name="Doyle S."/>
            <person name="Anderson J.B."/>
            <person name="Grigoriev I.V."/>
            <person name="Gueldener U."/>
            <person name="Muensterkoetter M."/>
            <person name="Nagy L.G."/>
        </authorList>
    </citation>
    <scope>NUCLEOTIDE SEQUENCE [LARGE SCALE GENOMIC DNA]</scope>
    <source>
        <strain evidence="2">C18/9</strain>
    </source>
</reference>
<organism evidence="1 2">
    <name type="scientific">Armillaria ostoyae</name>
    <name type="common">Armillaria root rot fungus</name>
    <dbReference type="NCBI Taxonomy" id="47428"/>
    <lineage>
        <taxon>Eukaryota</taxon>
        <taxon>Fungi</taxon>
        <taxon>Dikarya</taxon>
        <taxon>Basidiomycota</taxon>
        <taxon>Agaricomycotina</taxon>
        <taxon>Agaricomycetes</taxon>
        <taxon>Agaricomycetidae</taxon>
        <taxon>Agaricales</taxon>
        <taxon>Marasmiineae</taxon>
        <taxon>Physalacriaceae</taxon>
        <taxon>Armillaria</taxon>
    </lineage>
</organism>